<sequence length="269" mass="30394">MNILYLFSLNFCTNQFPVNYEPLTYDGLRNILSGFTNHFLQHVADSEERTLKYINKTLESKFKDEMELHTKLLDTMCKFKKKEQERGKNDSMALLIPLLKAMKIENTDNVLLSLLTSKGADNKMLPFLIHLMSSGGTTTRSQQQPNQNILLTTLLSRLDEDGDNDKTLLNYLLYQTLSEKQDQTCPVTNQNPNLYGPSTSSAPFIPPTIYGPSLNVNPPPTVTYGPSPAVNRDQCFPNVATSCPPFQESCPLNQGIETREYGKNYGRRP</sequence>
<evidence type="ECO:0000313" key="2">
    <source>
        <dbReference type="Proteomes" id="UP000034350"/>
    </source>
</evidence>
<dbReference type="Proteomes" id="UP000034350">
    <property type="component" value="Unassembled WGS sequence"/>
</dbReference>
<dbReference type="GeneID" id="36318654"/>
<organism evidence="1 2">
    <name type="scientific">Vairimorpha ceranae</name>
    <dbReference type="NCBI Taxonomy" id="40302"/>
    <lineage>
        <taxon>Eukaryota</taxon>
        <taxon>Fungi</taxon>
        <taxon>Fungi incertae sedis</taxon>
        <taxon>Microsporidia</taxon>
        <taxon>Nosematidae</taxon>
        <taxon>Vairimorpha</taxon>
    </lineage>
</organism>
<dbReference type="RefSeq" id="XP_024331567.1">
    <property type="nucleotide sequence ID" value="XM_024473757.1"/>
</dbReference>
<dbReference type="EMBL" id="JPQZ01000011">
    <property type="protein sequence ID" value="KKO75825.1"/>
    <property type="molecule type" value="Genomic_DNA"/>
</dbReference>
<dbReference type="VEuPathDB" id="MicrosporidiaDB:AAJ76_1100045460"/>
<dbReference type="AlphaFoldDB" id="A0A0F9WGJ1"/>
<comment type="caution">
    <text evidence="1">The sequence shown here is derived from an EMBL/GenBank/DDBJ whole genome shotgun (WGS) entry which is preliminary data.</text>
</comment>
<proteinExistence type="predicted"/>
<reference evidence="1 2" key="1">
    <citation type="journal article" date="2015" name="Environ. Microbiol.">
        <title>Genome analyses suggest the presence of polyploidy and recent human-driven expansions in eight global populations of the honeybee pathogen Nosema ceranae.</title>
        <authorList>
            <person name="Pelin A."/>
            <person name="Selman M."/>
            <person name="Aris-Brosou S."/>
            <person name="Farinelli L."/>
            <person name="Corradi N."/>
        </authorList>
    </citation>
    <scope>NUCLEOTIDE SEQUENCE [LARGE SCALE GENOMIC DNA]</scope>
    <source>
        <strain evidence="1 2">PA08 1199</strain>
    </source>
</reference>
<gene>
    <name evidence="1" type="ORF">AAJ76_1100045460</name>
</gene>
<dbReference type="VEuPathDB" id="MicrosporidiaDB:G9O61_00g014460"/>
<evidence type="ECO:0000313" key="1">
    <source>
        <dbReference type="EMBL" id="KKO75825.1"/>
    </source>
</evidence>
<dbReference type="VEuPathDB" id="MicrosporidiaDB:NCER_101062"/>
<protein>
    <submittedName>
        <fullName evidence="1">Uncharacterized protein</fullName>
    </submittedName>
</protein>
<name>A0A0F9WGJ1_9MICR</name>
<keyword evidence="2" id="KW-1185">Reference proteome</keyword>
<accession>A0A0F9WGJ1</accession>